<feature type="region of interest" description="Disordered" evidence="1">
    <location>
        <begin position="36"/>
        <end position="90"/>
    </location>
</feature>
<dbReference type="Proteomes" id="UP001183410">
    <property type="component" value="Unassembled WGS sequence"/>
</dbReference>
<evidence type="ECO:0000313" key="2">
    <source>
        <dbReference type="EMBL" id="MDT0265536.1"/>
    </source>
</evidence>
<feature type="region of interest" description="Disordered" evidence="1">
    <location>
        <begin position="113"/>
        <end position="179"/>
    </location>
</feature>
<protein>
    <submittedName>
        <fullName evidence="2">DUF3618 domain-containing protein</fullName>
    </submittedName>
</protein>
<reference evidence="3" key="1">
    <citation type="submission" date="2023-07" db="EMBL/GenBank/DDBJ databases">
        <title>30 novel species of actinomycetes from the DSMZ collection.</title>
        <authorList>
            <person name="Nouioui I."/>
        </authorList>
    </citation>
    <scope>NUCLEOTIDE SEQUENCE [LARGE SCALE GENOMIC DNA]</scope>
    <source>
        <strain evidence="3">DSM 44915</strain>
    </source>
</reference>
<feature type="compositionally biased region" description="Low complexity" evidence="1">
    <location>
        <begin position="70"/>
        <end position="90"/>
    </location>
</feature>
<name>A0ABU2JLB5_9ACTN</name>
<proteinExistence type="predicted"/>
<dbReference type="InterPro" id="IPR022062">
    <property type="entry name" value="DUF3618"/>
</dbReference>
<evidence type="ECO:0000313" key="3">
    <source>
        <dbReference type="Proteomes" id="UP001183410"/>
    </source>
</evidence>
<dbReference type="EMBL" id="JAVREO010000002">
    <property type="protein sequence ID" value="MDT0265536.1"/>
    <property type="molecule type" value="Genomic_DNA"/>
</dbReference>
<evidence type="ECO:0000256" key="1">
    <source>
        <dbReference type="SAM" id="MobiDB-lite"/>
    </source>
</evidence>
<comment type="caution">
    <text evidence="2">The sequence shown here is derived from an EMBL/GenBank/DDBJ whole genome shotgun (WGS) entry which is preliminary data.</text>
</comment>
<keyword evidence="3" id="KW-1185">Reference proteome</keyword>
<accession>A0ABU2JLB5</accession>
<dbReference type="RefSeq" id="WP_311664940.1">
    <property type="nucleotide sequence ID" value="NZ_JAVREO010000002.1"/>
</dbReference>
<organism evidence="2 3">
    <name type="scientific">Streptomyces chisholmiae</name>
    <dbReference type="NCBI Taxonomy" id="3075540"/>
    <lineage>
        <taxon>Bacteria</taxon>
        <taxon>Bacillati</taxon>
        <taxon>Actinomycetota</taxon>
        <taxon>Actinomycetes</taxon>
        <taxon>Kitasatosporales</taxon>
        <taxon>Streptomycetaceae</taxon>
        <taxon>Streptomyces</taxon>
    </lineage>
</organism>
<sequence length="179" mass="18486">MGTSSDQMRHDIEATRSQLAADLDLLAERVSPVNAVRRGGGQLRDTAAGTRDRMRGAAAGGTDRARRRGSAGARSLRSGAGQAAERAGGNPLAAGALGLAAGVLAAALLPGSEREERAAGRLAERAAPHLDPLREAADASAREFGAEAKESMRQAADEIRRSATDAARHTRERAGDQDG</sequence>
<gene>
    <name evidence="2" type="ORF">RM844_04435</name>
</gene>
<dbReference type="Pfam" id="PF12277">
    <property type="entry name" value="DUF3618"/>
    <property type="match status" value="1"/>
</dbReference>